<dbReference type="Gene3D" id="1.10.510.10">
    <property type="entry name" value="Transferase(Phosphotransferase) domain 1"/>
    <property type="match status" value="1"/>
</dbReference>
<name>A0A2G9H6E7_9LAMI</name>
<dbReference type="InterPro" id="IPR050994">
    <property type="entry name" value="At_inactive_RLKs"/>
</dbReference>
<keyword evidence="1" id="KW-0547">Nucleotide-binding</keyword>
<organism evidence="3 4">
    <name type="scientific">Handroanthus impetiginosus</name>
    <dbReference type="NCBI Taxonomy" id="429701"/>
    <lineage>
        <taxon>Eukaryota</taxon>
        <taxon>Viridiplantae</taxon>
        <taxon>Streptophyta</taxon>
        <taxon>Embryophyta</taxon>
        <taxon>Tracheophyta</taxon>
        <taxon>Spermatophyta</taxon>
        <taxon>Magnoliopsida</taxon>
        <taxon>eudicotyledons</taxon>
        <taxon>Gunneridae</taxon>
        <taxon>Pentapetalae</taxon>
        <taxon>asterids</taxon>
        <taxon>lamiids</taxon>
        <taxon>Lamiales</taxon>
        <taxon>Bignoniaceae</taxon>
        <taxon>Crescentiina</taxon>
        <taxon>Tabebuia alliance</taxon>
        <taxon>Handroanthus</taxon>
    </lineage>
</organism>
<evidence type="ECO:0000259" key="2">
    <source>
        <dbReference type="PROSITE" id="PS50011"/>
    </source>
</evidence>
<dbReference type="Gene3D" id="3.30.200.20">
    <property type="entry name" value="Phosphorylase Kinase, domain 1"/>
    <property type="match status" value="2"/>
</dbReference>
<keyword evidence="4" id="KW-1185">Reference proteome</keyword>
<protein>
    <submittedName>
        <fullName evidence="3">Serine/threonine protein kinase/TGF-beta stimulated factor</fullName>
        <ecNumber evidence="3">2.7.11.1</ecNumber>
    </submittedName>
</protein>
<keyword evidence="1" id="KW-0067">ATP-binding</keyword>
<feature type="domain" description="Protein kinase" evidence="2">
    <location>
        <begin position="91"/>
        <end position="353"/>
    </location>
</feature>
<evidence type="ECO:0000256" key="1">
    <source>
        <dbReference type="PROSITE-ProRule" id="PRU10141"/>
    </source>
</evidence>
<feature type="binding site" evidence="1">
    <location>
        <position position="119"/>
    </location>
    <ligand>
        <name>ATP</name>
        <dbReference type="ChEBI" id="CHEBI:30616"/>
    </ligand>
</feature>
<dbReference type="InterPro" id="IPR017441">
    <property type="entry name" value="Protein_kinase_ATP_BS"/>
</dbReference>
<dbReference type="InterPro" id="IPR001245">
    <property type="entry name" value="Ser-Thr/Tyr_kinase_cat_dom"/>
</dbReference>
<dbReference type="GO" id="GO:0004674">
    <property type="term" value="F:protein serine/threonine kinase activity"/>
    <property type="evidence" value="ECO:0007669"/>
    <property type="project" value="UniProtKB-KW"/>
</dbReference>
<dbReference type="Proteomes" id="UP000231279">
    <property type="component" value="Unassembled WGS sequence"/>
</dbReference>
<dbReference type="PROSITE" id="PS50011">
    <property type="entry name" value="PROTEIN_KINASE_DOM"/>
    <property type="match status" value="1"/>
</dbReference>
<dbReference type="PANTHER" id="PTHR48010">
    <property type="entry name" value="OS05G0588300 PROTEIN"/>
    <property type="match status" value="1"/>
</dbReference>
<accession>A0A2G9H6E7</accession>
<sequence length="484" mass="53463">MSAIYDNWERLVAAVLKREQLWQLFHAQSTSPSVLWEASDFSSSFSLGSPLPDLAFELSSLGSSSRSRRAPPKLVVISDFSPAINVNNLHRASTKLLGRGAYGSTCMVVMDNGVKIVVKRLKSGSISEPDFKRHVDVVGNVRHENVAALRAYYSSKNERVMLYDYFMKGSVHALLHGRTDESRAHVDVETRVTIAIGTARGIAEIHTQNGGKLVHGNIKSSNILLSGQQYGCASDLGLASMIDTTFTPTARCYAPEAKRTRNMSQASDVYSFGILLFELLTRKSTTHLPGILSVNLHVGSVKSKAGTAKVFDEDLLKHPTINHVKRILLGVKPESHGPFGKELTFVENPNPTFGLEDMLRATGWMIGKGTFGYSYKAILENGNPIVVKRTFGSTEVIGRMRHENVAELRTYHFSSNDKYLVYDYYNQDSLAALLCGNDEHKVHGNIKSLNIFVNEKKYDIVSDVGLAKLIGPIRLSENLDSLLD</sequence>
<dbReference type="Pfam" id="PF07714">
    <property type="entry name" value="PK_Tyr_Ser-Thr"/>
    <property type="match status" value="1"/>
</dbReference>
<dbReference type="GO" id="GO:0005524">
    <property type="term" value="F:ATP binding"/>
    <property type="evidence" value="ECO:0007669"/>
    <property type="project" value="UniProtKB-UniRule"/>
</dbReference>
<dbReference type="STRING" id="429701.A0A2G9H6E7"/>
<keyword evidence="3" id="KW-0808">Transferase</keyword>
<proteinExistence type="predicted"/>
<dbReference type="EC" id="2.7.11.1" evidence="3"/>
<dbReference type="EMBL" id="NKXS01002598">
    <property type="protein sequence ID" value="PIN12880.1"/>
    <property type="molecule type" value="Genomic_DNA"/>
</dbReference>
<evidence type="ECO:0000313" key="3">
    <source>
        <dbReference type="EMBL" id="PIN12880.1"/>
    </source>
</evidence>
<reference evidence="4" key="1">
    <citation type="journal article" date="2018" name="Gigascience">
        <title>Genome assembly of the Pink Ipe (Handroanthus impetiginosus, Bignoniaceae), a highly valued, ecologically keystone Neotropical timber forest tree.</title>
        <authorList>
            <person name="Silva-Junior O.B."/>
            <person name="Grattapaglia D."/>
            <person name="Novaes E."/>
            <person name="Collevatti R.G."/>
        </authorList>
    </citation>
    <scope>NUCLEOTIDE SEQUENCE [LARGE SCALE GENOMIC DNA]</scope>
    <source>
        <strain evidence="4">cv. UFG-1</strain>
    </source>
</reference>
<dbReference type="AlphaFoldDB" id="A0A2G9H6E7"/>
<dbReference type="SUPFAM" id="SSF56112">
    <property type="entry name" value="Protein kinase-like (PK-like)"/>
    <property type="match status" value="2"/>
</dbReference>
<dbReference type="OrthoDB" id="907176at2759"/>
<comment type="caution">
    <text evidence="3">The sequence shown here is derived from an EMBL/GenBank/DDBJ whole genome shotgun (WGS) entry which is preliminary data.</text>
</comment>
<evidence type="ECO:0000313" key="4">
    <source>
        <dbReference type="Proteomes" id="UP000231279"/>
    </source>
</evidence>
<dbReference type="PROSITE" id="PS00107">
    <property type="entry name" value="PROTEIN_KINASE_ATP"/>
    <property type="match status" value="1"/>
</dbReference>
<keyword evidence="3" id="KW-0723">Serine/threonine-protein kinase</keyword>
<dbReference type="InterPro" id="IPR000719">
    <property type="entry name" value="Prot_kinase_dom"/>
</dbReference>
<dbReference type="InterPro" id="IPR011009">
    <property type="entry name" value="Kinase-like_dom_sf"/>
</dbReference>
<gene>
    <name evidence="3" type="ORF">CDL12_14505</name>
</gene>
<keyword evidence="3" id="KW-0418">Kinase</keyword>
<dbReference type="PANTHER" id="PTHR48010:SF1">
    <property type="entry name" value="PROTEIN KINASE DOMAIN-CONTAINING PROTEIN"/>
    <property type="match status" value="1"/>
</dbReference>